<name>A0AAV5K0B8_9ROSI</name>
<organism evidence="7 8">
    <name type="scientific">Rubroshorea leprosula</name>
    <dbReference type="NCBI Taxonomy" id="152421"/>
    <lineage>
        <taxon>Eukaryota</taxon>
        <taxon>Viridiplantae</taxon>
        <taxon>Streptophyta</taxon>
        <taxon>Embryophyta</taxon>
        <taxon>Tracheophyta</taxon>
        <taxon>Spermatophyta</taxon>
        <taxon>Magnoliopsida</taxon>
        <taxon>eudicotyledons</taxon>
        <taxon>Gunneridae</taxon>
        <taxon>Pentapetalae</taxon>
        <taxon>rosids</taxon>
        <taxon>malvids</taxon>
        <taxon>Malvales</taxon>
        <taxon>Dipterocarpaceae</taxon>
        <taxon>Rubroshorea</taxon>
    </lineage>
</organism>
<comment type="subcellular location">
    <subcellularLocation>
        <location evidence="1">Nucleus</location>
    </subcellularLocation>
</comment>
<keyword evidence="8" id="KW-1185">Reference proteome</keyword>
<dbReference type="CDD" id="cd11453">
    <property type="entry name" value="bHLH_AtBIM_like"/>
    <property type="match status" value="1"/>
</dbReference>
<dbReference type="SUPFAM" id="SSF47459">
    <property type="entry name" value="HLH, helix-loop-helix DNA-binding domain"/>
    <property type="match status" value="1"/>
</dbReference>
<feature type="region of interest" description="Disordered" evidence="5">
    <location>
        <begin position="1"/>
        <end position="66"/>
    </location>
</feature>
<reference evidence="7 8" key="1">
    <citation type="journal article" date="2021" name="Commun. Biol.">
        <title>The genome of Shorea leprosula (Dipterocarpaceae) highlights the ecological relevance of drought in aseasonal tropical rainforests.</title>
        <authorList>
            <person name="Ng K.K.S."/>
            <person name="Kobayashi M.J."/>
            <person name="Fawcett J.A."/>
            <person name="Hatakeyama M."/>
            <person name="Paape T."/>
            <person name="Ng C.H."/>
            <person name="Ang C.C."/>
            <person name="Tnah L.H."/>
            <person name="Lee C.T."/>
            <person name="Nishiyama T."/>
            <person name="Sese J."/>
            <person name="O'Brien M.J."/>
            <person name="Copetti D."/>
            <person name="Mohd Noor M.I."/>
            <person name="Ong R.C."/>
            <person name="Putra M."/>
            <person name="Sireger I.Z."/>
            <person name="Indrioko S."/>
            <person name="Kosugi Y."/>
            <person name="Izuno A."/>
            <person name="Isagi Y."/>
            <person name="Lee S.L."/>
            <person name="Shimizu K.K."/>
        </authorList>
    </citation>
    <scope>NUCLEOTIDE SEQUENCE [LARGE SCALE GENOMIC DNA]</scope>
    <source>
        <strain evidence="7">214</strain>
    </source>
</reference>
<evidence type="ECO:0000256" key="3">
    <source>
        <dbReference type="ARBA" id="ARBA00023163"/>
    </source>
</evidence>
<dbReference type="GO" id="GO:0006351">
    <property type="term" value="P:DNA-templated transcription"/>
    <property type="evidence" value="ECO:0007669"/>
    <property type="project" value="InterPro"/>
</dbReference>
<feature type="compositionally biased region" description="Basic and acidic residues" evidence="5">
    <location>
        <begin position="36"/>
        <end position="46"/>
    </location>
</feature>
<dbReference type="GO" id="GO:0003700">
    <property type="term" value="F:DNA-binding transcription factor activity"/>
    <property type="evidence" value="ECO:0007669"/>
    <property type="project" value="InterPro"/>
</dbReference>
<dbReference type="PROSITE" id="PS50888">
    <property type="entry name" value="BHLH"/>
    <property type="match status" value="1"/>
</dbReference>
<keyword evidence="2" id="KW-0805">Transcription regulation</keyword>
<evidence type="ECO:0000313" key="8">
    <source>
        <dbReference type="Proteomes" id="UP001054252"/>
    </source>
</evidence>
<evidence type="ECO:0000313" key="7">
    <source>
        <dbReference type="EMBL" id="GKV16938.1"/>
    </source>
</evidence>
<feature type="domain" description="BHLH" evidence="6">
    <location>
        <begin position="51"/>
        <end position="101"/>
    </location>
</feature>
<proteinExistence type="predicted"/>
<feature type="region of interest" description="Disordered" evidence="5">
    <location>
        <begin position="195"/>
        <end position="219"/>
    </location>
</feature>
<gene>
    <name evidence="7" type="ORF">SLEP1_g27506</name>
</gene>
<evidence type="ECO:0000256" key="1">
    <source>
        <dbReference type="ARBA" id="ARBA00004123"/>
    </source>
</evidence>
<dbReference type="PANTHER" id="PTHR46412:SF9">
    <property type="entry name" value="TRANSCRIPTION FACTOR BIM3"/>
    <property type="match status" value="1"/>
</dbReference>
<dbReference type="InterPro" id="IPR036638">
    <property type="entry name" value="HLH_DNA-bd_sf"/>
</dbReference>
<dbReference type="EMBL" id="BPVZ01000046">
    <property type="protein sequence ID" value="GKV16938.1"/>
    <property type="molecule type" value="Genomic_DNA"/>
</dbReference>
<feature type="compositionally biased region" description="Basic and acidic residues" evidence="5">
    <location>
        <begin position="56"/>
        <end position="66"/>
    </location>
</feature>
<evidence type="ECO:0000259" key="6">
    <source>
        <dbReference type="PROSITE" id="PS50888"/>
    </source>
</evidence>
<sequence length="357" mass="39315">MVKSSMSTQLHQEEEDDDVYDELLARNDSATFNRGEAVKVEGKVGEQKANTHRSKHSETEQRRRSKINERFQALRDLIPQSDQKRDKASLLLEVIEYIHFLQEKLQTYEGSSYQGWVQEPAKLIPWRNCLGPAETLMDHSQIMKNGSGGENNVIAPAMLTNSQNSTEPDLGTASVYKALDHPAGAASLVVPLNTQTQSNPYTPHGRDSVPTEPLHNSTSDAENMVYQPQLQSWQGGENETENALSDNALNEQEDLTIKPGSISLSSAYSQGILCTLTQALQSSGVDLSQASISVQIDVGKRVNSGAIPTDGTSEASSSKPKEMQYLSNQVIAQTEVGVQNYQEDTNVAYKRRRMGTS</sequence>
<dbReference type="GO" id="GO:0005634">
    <property type="term" value="C:nucleus"/>
    <property type="evidence" value="ECO:0007669"/>
    <property type="project" value="UniProtKB-SubCell"/>
</dbReference>
<dbReference type="SMART" id="SM00353">
    <property type="entry name" value="HLH"/>
    <property type="match status" value="1"/>
</dbReference>
<dbReference type="Proteomes" id="UP001054252">
    <property type="component" value="Unassembled WGS sequence"/>
</dbReference>
<keyword evidence="3" id="KW-0804">Transcription</keyword>
<keyword evidence="4" id="KW-0539">Nucleus</keyword>
<comment type="caution">
    <text evidence="7">The sequence shown here is derived from an EMBL/GenBank/DDBJ whole genome shotgun (WGS) entry which is preliminary data.</text>
</comment>
<dbReference type="AlphaFoldDB" id="A0AAV5K0B8"/>
<dbReference type="GO" id="GO:0046983">
    <property type="term" value="F:protein dimerization activity"/>
    <property type="evidence" value="ECO:0007669"/>
    <property type="project" value="InterPro"/>
</dbReference>
<feature type="compositionally biased region" description="Polar residues" evidence="5">
    <location>
        <begin position="1"/>
        <end position="10"/>
    </location>
</feature>
<dbReference type="InterPro" id="IPR044295">
    <property type="entry name" value="BIM1/2/3"/>
</dbReference>
<evidence type="ECO:0000256" key="2">
    <source>
        <dbReference type="ARBA" id="ARBA00023015"/>
    </source>
</evidence>
<accession>A0AAV5K0B8</accession>
<dbReference type="Pfam" id="PF00010">
    <property type="entry name" value="HLH"/>
    <property type="match status" value="1"/>
</dbReference>
<dbReference type="InterPro" id="IPR011598">
    <property type="entry name" value="bHLH_dom"/>
</dbReference>
<dbReference type="PANTHER" id="PTHR46412">
    <property type="entry name" value="BES1-INTERACTING MYC-LIKE PROTEIN"/>
    <property type="match status" value="1"/>
</dbReference>
<protein>
    <recommendedName>
        <fullName evidence="6">BHLH domain-containing protein</fullName>
    </recommendedName>
</protein>
<evidence type="ECO:0000256" key="4">
    <source>
        <dbReference type="ARBA" id="ARBA00023242"/>
    </source>
</evidence>
<feature type="region of interest" description="Disordered" evidence="5">
    <location>
        <begin position="303"/>
        <end position="322"/>
    </location>
</feature>
<evidence type="ECO:0000256" key="5">
    <source>
        <dbReference type="SAM" id="MobiDB-lite"/>
    </source>
</evidence>
<dbReference type="Gene3D" id="4.10.280.10">
    <property type="entry name" value="Helix-loop-helix DNA-binding domain"/>
    <property type="match status" value="1"/>
</dbReference>